<accession>A0A3E0ED82</accession>
<dbReference type="RefSeq" id="WP_115814155.1">
    <property type="nucleotide sequence ID" value="NZ_QUNI01000010.1"/>
</dbReference>
<organism evidence="1 2">
    <name type="scientific">Flavobacterium aquicola</name>
    <dbReference type="NCBI Taxonomy" id="1682742"/>
    <lineage>
        <taxon>Bacteria</taxon>
        <taxon>Pseudomonadati</taxon>
        <taxon>Bacteroidota</taxon>
        <taxon>Flavobacteriia</taxon>
        <taxon>Flavobacteriales</taxon>
        <taxon>Flavobacteriaceae</taxon>
        <taxon>Flavobacterium</taxon>
    </lineage>
</organism>
<gene>
    <name evidence="1" type="ORF">C8P67_11053</name>
</gene>
<dbReference type="OrthoDB" id="10018166at2"/>
<comment type="caution">
    <text evidence="1">The sequence shown here is derived from an EMBL/GenBank/DDBJ whole genome shotgun (WGS) entry which is preliminary data.</text>
</comment>
<protein>
    <submittedName>
        <fullName evidence="1">Uncharacterized protein</fullName>
    </submittedName>
</protein>
<proteinExistence type="predicted"/>
<dbReference type="AlphaFoldDB" id="A0A3E0ED82"/>
<dbReference type="Proteomes" id="UP000257136">
    <property type="component" value="Unassembled WGS sequence"/>
</dbReference>
<evidence type="ECO:0000313" key="1">
    <source>
        <dbReference type="EMBL" id="REG96232.1"/>
    </source>
</evidence>
<sequence>MKEVIPKTIICFVAFLFCSCENLNTQIEQYPKKNVFERVATFSIDWSANLKTKNLYYTNASIMLNDTFSTKQSICLRKNKFIAKSVSPKSEDFVLFDLDSKINENKNIEINYLNSKKNFNCILQDKIITKEKLEVYIFRIKDWGRYPESLILDLIVLVTKKYGVIGSYYTDNNLEAEKIMIAPAGDLLNEYIDYSKVQIMTLK</sequence>
<evidence type="ECO:0000313" key="2">
    <source>
        <dbReference type="Proteomes" id="UP000257136"/>
    </source>
</evidence>
<dbReference type="EMBL" id="QUNI01000010">
    <property type="protein sequence ID" value="REG96232.1"/>
    <property type="molecule type" value="Genomic_DNA"/>
</dbReference>
<reference evidence="1 2" key="1">
    <citation type="submission" date="2018-08" db="EMBL/GenBank/DDBJ databases">
        <title>Genomic Encyclopedia of Archaeal and Bacterial Type Strains, Phase II (KMG-II): from individual species to whole genera.</title>
        <authorList>
            <person name="Goeker M."/>
        </authorList>
    </citation>
    <scope>NUCLEOTIDE SEQUENCE [LARGE SCALE GENOMIC DNA]</scope>
    <source>
        <strain evidence="1 2">DSM 100880</strain>
    </source>
</reference>
<keyword evidence="2" id="KW-1185">Reference proteome</keyword>
<dbReference type="PROSITE" id="PS51257">
    <property type="entry name" value="PROKAR_LIPOPROTEIN"/>
    <property type="match status" value="1"/>
</dbReference>
<name>A0A3E0ED82_9FLAO</name>